<dbReference type="PROSITE" id="PS51880">
    <property type="entry name" value="TGS"/>
    <property type="match status" value="1"/>
</dbReference>
<dbReference type="SMART" id="SM00954">
    <property type="entry name" value="RelA_SpoT"/>
    <property type="match status" value="1"/>
</dbReference>
<gene>
    <name evidence="6" type="ORF">MNBD_NITROSPINAE05-537</name>
</gene>
<dbReference type="FunFam" id="3.10.20.30:FF:000002">
    <property type="entry name" value="GTP pyrophosphokinase (RelA/SpoT)"/>
    <property type="match status" value="1"/>
</dbReference>
<dbReference type="CDD" id="cd00077">
    <property type="entry name" value="HDc"/>
    <property type="match status" value="1"/>
</dbReference>
<dbReference type="InterPro" id="IPR012676">
    <property type="entry name" value="TGS-like"/>
</dbReference>
<dbReference type="GO" id="GO:0042594">
    <property type="term" value="P:response to starvation"/>
    <property type="evidence" value="ECO:0007669"/>
    <property type="project" value="TreeGrafter"/>
</dbReference>
<dbReference type="FunFam" id="3.30.460.10:FF:000001">
    <property type="entry name" value="GTP pyrophosphokinase RelA"/>
    <property type="match status" value="1"/>
</dbReference>
<dbReference type="InterPro" id="IPR004811">
    <property type="entry name" value="RelA/Spo_fam"/>
</dbReference>
<organism evidence="6">
    <name type="scientific">hydrothermal vent metagenome</name>
    <dbReference type="NCBI Taxonomy" id="652676"/>
    <lineage>
        <taxon>unclassified sequences</taxon>
        <taxon>metagenomes</taxon>
        <taxon>ecological metagenomes</taxon>
    </lineage>
</organism>
<feature type="domain" description="TGS" evidence="5">
    <location>
        <begin position="396"/>
        <end position="457"/>
    </location>
</feature>
<dbReference type="GO" id="GO:0005886">
    <property type="term" value="C:plasma membrane"/>
    <property type="evidence" value="ECO:0007669"/>
    <property type="project" value="TreeGrafter"/>
</dbReference>
<name>A0A3B1DDH7_9ZZZZ</name>
<dbReference type="InterPro" id="IPR033655">
    <property type="entry name" value="TGS_RelA/SpoT"/>
</dbReference>
<evidence type="ECO:0000259" key="4">
    <source>
        <dbReference type="PROSITE" id="PS51831"/>
    </source>
</evidence>
<dbReference type="SUPFAM" id="SSF109604">
    <property type="entry name" value="HD-domain/PDEase-like"/>
    <property type="match status" value="1"/>
</dbReference>
<protein>
    <submittedName>
        <fullName evidence="6">Guanosine-3',5'-bis(Diphosphate) 3'-pyrophosphohydrolase / GTP pyrophosphokinase, (P)ppGpp synthetase II</fullName>
        <ecNumber evidence="6">2.7.6.5</ecNumber>
        <ecNumber evidence="6">3.1.7.2</ecNumber>
    </submittedName>
</protein>
<keyword evidence="6" id="KW-0418">Kinase</keyword>
<dbReference type="Gene3D" id="1.10.3210.10">
    <property type="entry name" value="Hypothetical protein af1432"/>
    <property type="match status" value="1"/>
</dbReference>
<dbReference type="InterPro" id="IPR003607">
    <property type="entry name" value="HD/PDEase_dom"/>
</dbReference>
<dbReference type="SUPFAM" id="SSF81301">
    <property type="entry name" value="Nucleotidyltransferase"/>
    <property type="match status" value="1"/>
</dbReference>
<dbReference type="GO" id="GO:0008728">
    <property type="term" value="F:GTP diphosphokinase activity"/>
    <property type="evidence" value="ECO:0007669"/>
    <property type="project" value="UniProtKB-EC"/>
</dbReference>
<dbReference type="AlphaFoldDB" id="A0A3B1DDH7"/>
<dbReference type="EC" id="3.1.7.2" evidence="6"/>
<keyword evidence="6" id="KW-0378">Hydrolase</keyword>
<proteinExistence type="inferred from homology"/>
<dbReference type="SUPFAM" id="SSF55021">
    <property type="entry name" value="ACT-like"/>
    <property type="match status" value="1"/>
</dbReference>
<comment type="similarity">
    <text evidence="1">Belongs to the RelA/SpoT family.</text>
</comment>
<dbReference type="CDD" id="cd01668">
    <property type="entry name" value="TGS_RSH"/>
    <property type="match status" value="1"/>
</dbReference>
<evidence type="ECO:0000259" key="5">
    <source>
        <dbReference type="PROSITE" id="PS51880"/>
    </source>
</evidence>
<dbReference type="InterPro" id="IPR043519">
    <property type="entry name" value="NT_sf"/>
</dbReference>
<dbReference type="FunFam" id="1.10.3210.10:FF:000001">
    <property type="entry name" value="GTP pyrophosphokinase RelA"/>
    <property type="match status" value="1"/>
</dbReference>
<dbReference type="Pfam" id="PF02824">
    <property type="entry name" value="TGS"/>
    <property type="match status" value="1"/>
</dbReference>
<dbReference type="InterPro" id="IPR007685">
    <property type="entry name" value="RelA_SpoT"/>
</dbReference>
<dbReference type="GO" id="GO:0015969">
    <property type="term" value="P:guanosine tetraphosphate metabolic process"/>
    <property type="evidence" value="ECO:0007669"/>
    <property type="project" value="InterPro"/>
</dbReference>
<dbReference type="InterPro" id="IPR045865">
    <property type="entry name" value="ACT-like_dom_sf"/>
</dbReference>
<keyword evidence="6" id="KW-0808">Transferase</keyword>
<dbReference type="Gene3D" id="3.10.20.30">
    <property type="match status" value="1"/>
</dbReference>
<dbReference type="InterPro" id="IPR045600">
    <property type="entry name" value="RelA/SpoT_AH_RIS"/>
</dbReference>
<accession>A0A3B1DDH7</accession>
<dbReference type="InterPro" id="IPR006674">
    <property type="entry name" value="HD_domain"/>
</dbReference>
<dbReference type="PROSITE" id="PS51671">
    <property type="entry name" value="ACT"/>
    <property type="match status" value="1"/>
</dbReference>
<dbReference type="InterPro" id="IPR002912">
    <property type="entry name" value="ACT_dom"/>
</dbReference>
<feature type="domain" description="ACT" evidence="3">
    <location>
        <begin position="653"/>
        <end position="727"/>
    </location>
</feature>
<dbReference type="Gene3D" id="3.30.70.260">
    <property type="match status" value="1"/>
</dbReference>
<dbReference type="PANTHER" id="PTHR21262">
    <property type="entry name" value="GUANOSINE-3',5'-BIS DIPHOSPHATE 3'-PYROPHOSPHOHYDROLASE"/>
    <property type="match status" value="1"/>
</dbReference>
<dbReference type="GO" id="GO:0008893">
    <property type="term" value="F:guanosine-3',5'-bis(diphosphate) 3'-diphosphatase activity"/>
    <property type="evidence" value="ECO:0007669"/>
    <property type="project" value="UniProtKB-EC"/>
</dbReference>
<dbReference type="Gene3D" id="3.30.460.10">
    <property type="entry name" value="Beta Polymerase, domain 2"/>
    <property type="match status" value="1"/>
</dbReference>
<dbReference type="PROSITE" id="PS51831">
    <property type="entry name" value="HD"/>
    <property type="match status" value="1"/>
</dbReference>
<dbReference type="SMART" id="SM00471">
    <property type="entry name" value="HDc"/>
    <property type="match status" value="1"/>
</dbReference>
<dbReference type="InterPro" id="IPR012675">
    <property type="entry name" value="Beta-grasp_dom_sf"/>
</dbReference>
<evidence type="ECO:0000256" key="2">
    <source>
        <dbReference type="SAM" id="MobiDB-lite"/>
    </source>
</evidence>
<dbReference type="Pfam" id="PF13328">
    <property type="entry name" value="HD_4"/>
    <property type="match status" value="1"/>
</dbReference>
<dbReference type="CDD" id="cd05399">
    <property type="entry name" value="NT_Rel-Spo_like"/>
    <property type="match status" value="1"/>
</dbReference>
<dbReference type="SUPFAM" id="SSF81271">
    <property type="entry name" value="TGS-like"/>
    <property type="match status" value="1"/>
</dbReference>
<dbReference type="Pfam" id="PF19296">
    <property type="entry name" value="RelA_AH_RIS"/>
    <property type="match status" value="1"/>
</dbReference>
<dbReference type="EC" id="2.7.6.5" evidence="6"/>
<dbReference type="Pfam" id="PF13291">
    <property type="entry name" value="ACT_4"/>
    <property type="match status" value="1"/>
</dbReference>
<dbReference type="PANTHER" id="PTHR21262:SF36">
    <property type="entry name" value="BIFUNCTIONAL (P)PPGPP SYNTHASE_HYDROLASE SPOT"/>
    <property type="match status" value="1"/>
</dbReference>
<sequence length="756" mass="85510">MGPLRPPKINGMLRIQDLTDAVLEYHPEADIDVILDAYLYSAKAHRGQSRKSGEAYISHPIEVAYNLTRLKMDEQTVAAGLLHDTIEDTLSTPEEIKDLFGDEIYHLVEGVTKISKMEFSSREETQAENYRKMILAMAKDIRVILIKLADRAHNIQTLESLSEERQRRIARETLDIFAPLANRLGIGWMRAELENGAFKYLYPNEYSAIVKKVAKEKDQRDYYVENVCSIIGKELAESGLKGGVAGRSKHIYSIYQKMVTQNIGFEDVYDLIGVRVLTDSVKDCYAVLGLIHSVWTPIPGKFKDYIAMPKPNRYKSLHTTVIGPKGGRVEVQIRTHEMHKICEEGIAAHWQYKEQAEGKKKNDNPLQWVRHLLEHQQDLKNPKEFLNAFKVNLFSQEVYVFSPDGDVYSLPHGATPVDFAYAIHTDIGDHCTTAKVDGKIVPLRFKLRNGNRVEIVTSKNRFPNRDWLAFVKTSKARSRISHHINSQEQEQSLALGRELLEKEIHGFDYSPGTLLKGKVLEEAIQACGYNSLDNLLVGVGLGKVSILSFVHKLLPKEKQKKISSNRIKLKEKVPQKTKESAIKVKCFNDDILLRVGKCCNPLPGDPIFGYITRGRGVTVHHIDCPGIRELEEESERLVEVEWDTGQKTIYPTKISIVTEDKPGLLASISNALAECQINIVKANVKQGPNKRAFFDFSIEIEDLTQLNRTLERVQQVEGVILVERVKEYKKKSMNRSQVESGGGDKTTGQDLGLLVN</sequence>
<dbReference type="InterPro" id="IPR004095">
    <property type="entry name" value="TGS"/>
</dbReference>
<evidence type="ECO:0000259" key="3">
    <source>
        <dbReference type="PROSITE" id="PS51671"/>
    </source>
</evidence>
<evidence type="ECO:0000256" key="1">
    <source>
        <dbReference type="ARBA" id="ARBA00007476"/>
    </source>
</evidence>
<feature type="region of interest" description="Disordered" evidence="2">
    <location>
        <begin position="732"/>
        <end position="756"/>
    </location>
</feature>
<evidence type="ECO:0000313" key="6">
    <source>
        <dbReference type="EMBL" id="VAX29765.1"/>
    </source>
</evidence>
<feature type="domain" description="HD" evidence="4">
    <location>
        <begin position="56"/>
        <end position="155"/>
    </location>
</feature>
<dbReference type="NCBIfam" id="TIGR00691">
    <property type="entry name" value="spoT_relA"/>
    <property type="match status" value="1"/>
</dbReference>
<dbReference type="EMBL" id="UOGG01000092">
    <property type="protein sequence ID" value="VAX29765.1"/>
    <property type="molecule type" value="Genomic_DNA"/>
</dbReference>
<reference evidence="6" key="1">
    <citation type="submission" date="2018-06" db="EMBL/GenBank/DDBJ databases">
        <authorList>
            <person name="Zhirakovskaya E."/>
        </authorList>
    </citation>
    <scope>NUCLEOTIDE SEQUENCE</scope>
</reference>
<dbReference type="GO" id="GO:0016301">
    <property type="term" value="F:kinase activity"/>
    <property type="evidence" value="ECO:0007669"/>
    <property type="project" value="UniProtKB-KW"/>
</dbReference>
<dbReference type="CDD" id="cd04876">
    <property type="entry name" value="ACT_RelA-SpoT"/>
    <property type="match status" value="1"/>
</dbReference>
<dbReference type="Pfam" id="PF04607">
    <property type="entry name" value="RelA_SpoT"/>
    <property type="match status" value="1"/>
</dbReference>